<evidence type="ECO:0000313" key="1">
    <source>
        <dbReference type="EMBL" id="KAH7970941.1"/>
    </source>
</evidence>
<proteinExistence type="predicted"/>
<organism evidence="1 2">
    <name type="scientific">Dermacentor silvarum</name>
    <name type="common">Tick</name>
    <dbReference type="NCBI Taxonomy" id="543639"/>
    <lineage>
        <taxon>Eukaryota</taxon>
        <taxon>Metazoa</taxon>
        <taxon>Ecdysozoa</taxon>
        <taxon>Arthropoda</taxon>
        <taxon>Chelicerata</taxon>
        <taxon>Arachnida</taxon>
        <taxon>Acari</taxon>
        <taxon>Parasitiformes</taxon>
        <taxon>Ixodida</taxon>
        <taxon>Ixodoidea</taxon>
        <taxon>Ixodidae</taxon>
        <taxon>Rhipicephalinae</taxon>
        <taxon>Dermacentor</taxon>
    </lineage>
</organism>
<reference evidence="1" key="1">
    <citation type="submission" date="2020-05" db="EMBL/GenBank/DDBJ databases">
        <title>Large-scale comparative analyses of tick genomes elucidate their genetic diversity and vector capacities.</title>
        <authorList>
            <person name="Jia N."/>
            <person name="Wang J."/>
            <person name="Shi W."/>
            <person name="Du L."/>
            <person name="Sun Y."/>
            <person name="Zhan W."/>
            <person name="Jiang J."/>
            <person name="Wang Q."/>
            <person name="Zhang B."/>
            <person name="Ji P."/>
            <person name="Sakyi L.B."/>
            <person name="Cui X."/>
            <person name="Yuan T."/>
            <person name="Jiang B."/>
            <person name="Yang W."/>
            <person name="Lam T.T.-Y."/>
            <person name="Chang Q."/>
            <person name="Ding S."/>
            <person name="Wang X."/>
            <person name="Zhu J."/>
            <person name="Ruan X."/>
            <person name="Zhao L."/>
            <person name="Wei J."/>
            <person name="Que T."/>
            <person name="Du C."/>
            <person name="Cheng J."/>
            <person name="Dai P."/>
            <person name="Han X."/>
            <person name="Huang E."/>
            <person name="Gao Y."/>
            <person name="Liu J."/>
            <person name="Shao H."/>
            <person name="Ye R."/>
            <person name="Li L."/>
            <person name="Wei W."/>
            <person name="Wang X."/>
            <person name="Wang C."/>
            <person name="Yang T."/>
            <person name="Huo Q."/>
            <person name="Li W."/>
            <person name="Guo W."/>
            <person name="Chen H."/>
            <person name="Zhou L."/>
            <person name="Ni X."/>
            <person name="Tian J."/>
            <person name="Zhou Y."/>
            <person name="Sheng Y."/>
            <person name="Liu T."/>
            <person name="Pan Y."/>
            <person name="Xia L."/>
            <person name="Li J."/>
            <person name="Zhao F."/>
            <person name="Cao W."/>
        </authorList>
    </citation>
    <scope>NUCLEOTIDE SEQUENCE</scope>
    <source>
        <strain evidence="1">Dsil-2018</strain>
    </source>
</reference>
<protein>
    <submittedName>
        <fullName evidence="1">Uncharacterized protein</fullName>
    </submittedName>
</protein>
<sequence>MPGSIGLTRSPSHVRRVATDHAITELFNFDDVRPGRSAHFEEDSFEQNRADGWKKLKPNAVPTLFPPRESSRKRTTPKEATRTTTPSVASEGSTTVDGADSASTQVEVHLVSPSNGTDLSRQESCIGPQLAISSRTPRSRTIKQEPAALNAASFDPPCSNSSCAELRQQLADMTRRHDQLLEAYGIANSTVNALTNKTMA</sequence>
<dbReference type="EMBL" id="CM023480">
    <property type="protein sequence ID" value="KAH7970941.1"/>
    <property type="molecule type" value="Genomic_DNA"/>
</dbReference>
<accession>A0ACB8DK26</accession>
<dbReference type="Proteomes" id="UP000821865">
    <property type="component" value="Chromosome 11"/>
</dbReference>
<keyword evidence="2" id="KW-1185">Reference proteome</keyword>
<gene>
    <name evidence="1" type="ORF">HPB49_016927</name>
</gene>
<evidence type="ECO:0000313" key="2">
    <source>
        <dbReference type="Proteomes" id="UP000821865"/>
    </source>
</evidence>
<comment type="caution">
    <text evidence="1">The sequence shown here is derived from an EMBL/GenBank/DDBJ whole genome shotgun (WGS) entry which is preliminary data.</text>
</comment>
<name>A0ACB8DK26_DERSI</name>